<dbReference type="KEGG" id="tmar:MARIT_2445"/>
<name>A0A2H1ECQ7_9FLAO</name>
<feature type="domain" description="WYL" evidence="1">
    <location>
        <begin position="156"/>
        <end position="223"/>
    </location>
</feature>
<dbReference type="OrthoDB" id="43316at2"/>
<sequence>MPNTKHTIIRYQALDKCFRNKSKRYFIDDLVNTCQSAIENFTGNAEGVQKRQVYDDIAFMMSENGYNAPIEKDKMGRKVYYYYSDVNFSINNQPLTESEALELKETLITLNRFKGLPQFEWIENITTRLEASFQFGKQANEIIEFDQNEFLKGKEFINTLYHAIINKTVLLVTYESFKSGLNTIIEFHPYYLKQYNNRWFSFGQNPNFDNITNLALDRIINIEISDKQYAETSIDFKEYFEDIIGVTFDENQNPIEITIRIEKSLWPYIKTKPLHGSQKIKQEQQDYIDICLQLIPNYELESVLLQYGERLTVLEPEALRKSLKERTKMMMGNYNSVYTMH</sequence>
<dbReference type="PANTHER" id="PTHR34580">
    <property type="match status" value="1"/>
</dbReference>
<evidence type="ECO:0000313" key="3">
    <source>
        <dbReference type="EMBL" id="SFZ84004.1"/>
    </source>
</evidence>
<dbReference type="Pfam" id="PF13280">
    <property type="entry name" value="WYL"/>
    <property type="match status" value="1"/>
</dbReference>
<keyword evidence="4" id="KW-1185">Reference proteome</keyword>
<accession>A0A2H1ECQ7</accession>
<evidence type="ECO:0000259" key="2">
    <source>
        <dbReference type="Pfam" id="PF25583"/>
    </source>
</evidence>
<dbReference type="InterPro" id="IPR026881">
    <property type="entry name" value="WYL_dom"/>
</dbReference>
<organism evidence="3 4">
    <name type="scientific">Tenacibaculum maritimum NCIMB 2154</name>
    <dbReference type="NCBI Taxonomy" id="1349785"/>
    <lineage>
        <taxon>Bacteria</taxon>
        <taxon>Pseudomonadati</taxon>
        <taxon>Bacteroidota</taxon>
        <taxon>Flavobacteriia</taxon>
        <taxon>Flavobacteriales</taxon>
        <taxon>Flavobacteriaceae</taxon>
        <taxon>Tenacibaculum</taxon>
    </lineage>
</organism>
<gene>
    <name evidence="3" type="ORF">MARIT_2445</name>
</gene>
<feature type="domain" description="WCX" evidence="2">
    <location>
        <begin position="254"/>
        <end position="330"/>
    </location>
</feature>
<evidence type="ECO:0000259" key="1">
    <source>
        <dbReference type="Pfam" id="PF13280"/>
    </source>
</evidence>
<dbReference type="InterPro" id="IPR051534">
    <property type="entry name" value="CBASS_pafABC_assoc_protein"/>
</dbReference>
<dbReference type="PANTHER" id="PTHR34580:SF9">
    <property type="entry name" value="SLL5097 PROTEIN"/>
    <property type="match status" value="1"/>
</dbReference>
<dbReference type="GeneID" id="47723916"/>
<dbReference type="Proteomes" id="UP000231564">
    <property type="component" value="Chromosome MARIT"/>
</dbReference>
<dbReference type="AlphaFoldDB" id="A0A2H1ECQ7"/>
<dbReference type="PROSITE" id="PS52050">
    <property type="entry name" value="WYL"/>
    <property type="match status" value="1"/>
</dbReference>
<protein>
    <submittedName>
        <fullName evidence="3">Uncharacterized protein</fullName>
    </submittedName>
</protein>
<dbReference type="EMBL" id="LT634361">
    <property type="protein sequence ID" value="SFZ84004.1"/>
    <property type="molecule type" value="Genomic_DNA"/>
</dbReference>
<dbReference type="InterPro" id="IPR057727">
    <property type="entry name" value="WCX_dom"/>
</dbReference>
<proteinExistence type="predicted"/>
<evidence type="ECO:0000313" key="4">
    <source>
        <dbReference type="Proteomes" id="UP000231564"/>
    </source>
</evidence>
<dbReference type="Pfam" id="PF25583">
    <property type="entry name" value="WCX"/>
    <property type="match status" value="1"/>
</dbReference>
<reference evidence="3 4" key="1">
    <citation type="submission" date="2016-11" db="EMBL/GenBank/DDBJ databases">
        <authorList>
            <person name="Jaros S."/>
            <person name="Januszkiewicz K."/>
            <person name="Wedrychowicz H."/>
        </authorList>
    </citation>
    <scope>NUCLEOTIDE SEQUENCE [LARGE SCALE GENOMIC DNA]</scope>
    <source>
        <strain evidence="3">NCIMB 2154T</strain>
    </source>
</reference>
<dbReference type="RefSeq" id="WP_100211600.1">
    <property type="nucleotide sequence ID" value="NZ_CP138495.1"/>
</dbReference>